<comment type="caution">
    <text evidence="1">The sequence shown here is derived from an EMBL/GenBank/DDBJ whole genome shotgun (WGS) entry which is preliminary data.</text>
</comment>
<evidence type="ECO:0000313" key="2">
    <source>
        <dbReference type="Proteomes" id="UP001230649"/>
    </source>
</evidence>
<proteinExistence type="predicted"/>
<name>A0ACC2WTV4_9TREE</name>
<protein>
    <submittedName>
        <fullName evidence="1">Uncharacterized protein</fullName>
    </submittedName>
</protein>
<gene>
    <name evidence="1" type="ORF">QFC20_001060</name>
</gene>
<dbReference type="EMBL" id="JASBWS010000006">
    <property type="protein sequence ID" value="KAJ9115193.1"/>
    <property type="molecule type" value="Genomic_DNA"/>
</dbReference>
<dbReference type="Proteomes" id="UP001230649">
    <property type="component" value="Unassembled WGS sequence"/>
</dbReference>
<accession>A0ACC2WTV4</accession>
<organism evidence="1 2">
    <name type="scientific">Naganishia adeliensis</name>
    <dbReference type="NCBI Taxonomy" id="92952"/>
    <lineage>
        <taxon>Eukaryota</taxon>
        <taxon>Fungi</taxon>
        <taxon>Dikarya</taxon>
        <taxon>Basidiomycota</taxon>
        <taxon>Agaricomycotina</taxon>
        <taxon>Tremellomycetes</taxon>
        <taxon>Filobasidiales</taxon>
        <taxon>Filobasidiaceae</taxon>
        <taxon>Naganishia</taxon>
    </lineage>
</organism>
<sequence length="229" mass="25401">MFYYDQGLFVRRQVSNTVSIPRGRMMAPGMTAPQINVLVGFSVSLPQLLDTLYTTADLGMHQIGIPRSSLASTGGLLMMKKGALKLQEFGVEGDHVPRHHIIESIKMGDGVKPFRYCVTFEKQPRHSVVDLGLTVAFSESWSTTILTASLSPGTYIHTSQRMRYHPDIIGTDMGSKCRLLGLLISDMANVRVASNARISLQDSDLKKADNMLQMKDMEPRLVLETEISL</sequence>
<keyword evidence="2" id="KW-1185">Reference proteome</keyword>
<evidence type="ECO:0000313" key="1">
    <source>
        <dbReference type="EMBL" id="KAJ9115193.1"/>
    </source>
</evidence>
<reference evidence="1" key="1">
    <citation type="submission" date="2023-04" db="EMBL/GenBank/DDBJ databases">
        <title>Draft Genome sequencing of Naganishia species isolated from polar environments using Oxford Nanopore Technology.</title>
        <authorList>
            <person name="Leo P."/>
            <person name="Venkateswaran K."/>
        </authorList>
    </citation>
    <scope>NUCLEOTIDE SEQUENCE</scope>
    <source>
        <strain evidence="1">MNA-CCFEE 5262</strain>
    </source>
</reference>